<keyword evidence="3 4" id="KW-0687">Ribonucleoprotein</keyword>
<dbReference type="InterPro" id="IPR021137">
    <property type="entry name" value="Ribosomal_bL35-like"/>
</dbReference>
<dbReference type="EMBL" id="KB468053">
    <property type="protein sequence ID" value="PCH40030.1"/>
    <property type="molecule type" value="Genomic_DNA"/>
</dbReference>
<dbReference type="GO" id="GO:0006412">
    <property type="term" value="P:translation"/>
    <property type="evidence" value="ECO:0007669"/>
    <property type="project" value="InterPro"/>
</dbReference>
<dbReference type="HAMAP" id="MF_00514">
    <property type="entry name" value="Ribosomal_bL35"/>
    <property type="match status" value="1"/>
</dbReference>
<dbReference type="Pfam" id="PF01632">
    <property type="entry name" value="Ribosomal_L35p"/>
    <property type="match status" value="1"/>
</dbReference>
<evidence type="ECO:0000256" key="2">
    <source>
        <dbReference type="ARBA" id="ARBA00022980"/>
    </source>
</evidence>
<dbReference type="NCBIfam" id="TIGR00001">
    <property type="entry name" value="rpmI_bact"/>
    <property type="match status" value="1"/>
</dbReference>
<keyword evidence="6" id="KW-1185">Reference proteome</keyword>
<dbReference type="SUPFAM" id="SSF143034">
    <property type="entry name" value="L35p-like"/>
    <property type="match status" value="1"/>
</dbReference>
<keyword evidence="2 4" id="KW-0689">Ribosomal protein</keyword>
<dbReference type="AlphaFoldDB" id="A0A2H3JCQ7"/>
<dbReference type="GO" id="GO:0003735">
    <property type="term" value="F:structural constituent of ribosome"/>
    <property type="evidence" value="ECO:0007669"/>
    <property type="project" value="InterPro"/>
</dbReference>
<accession>A0A2H3JCQ7</accession>
<dbReference type="Gene3D" id="4.10.410.60">
    <property type="match status" value="1"/>
</dbReference>
<dbReference type="FunFam" id="4.10.410.60:FF:000001">
    <property type="entry name" value="50S ribosomal protein L35"/>
    <property type="match status" value="1"/>
</dbReference>
<evidence type="ECO:0000256" key="4">
    <source>
        <dbReference type="RuleBase" id="RU000568"/>
    </source>
</evidence>
<dbReference type="STRING" id="742152.A0A2H3JCQ7"/>
<evidence type="ECO:0000256" key="3">
    <source>
        <dbReference type="ARBA" id="ARBA00023274"/>
    </source>
</evidence>
<dbReference type="PRINTS" id="PR00064">
    <property type="entry name" value="RIBOSOMALL35"/>
</dbReference>
<organism evidence="5 6">
    <name type="scientific">Wolfiporia cocos (strain MD-104)</name>
    <name type="common">Brown rot fungus</name>
    <dbReference type="NCBI Taxonomy" id="742152"/>
    <lineage>
        <taxon>Eukaryota</taxon>
        <taxon>Fungi</taxon>
        <taxon>Dikarya</taxon>
        <taxon>Basidiomycota</taxon>
        <taxon>Agaricomycotina</taxon>
        <taxon>Agaricomycetes</taxon>
        <taxon>Polyporales</taxon>
        <taxon>Phaeolaceae</taxon>
        <taxon>Wolfiporia</taxon>
    </lineage>
</organism>
<evidence type="ECO:0000313" key="5">
    <source>
        <dbReference type="EMBL" id="PCH40030.1"/>
    </source>
</evidence>
<dbReference type="InterPro" id="IPR037229">
    <property type="entry name" value="Ribosomal_bL35_sf"/>
</dbReference>
<evidence type="ECO:0000313" key="6">
    <source>
        <dbReference type="Proteomes" id="UP000218811"/>
    </source>
</evidence>
<reference evidence="5 6" key="1">
    <citation type="journal article" date="2012" name="Science">
        <title>The Paleozoic origin of enzymatic lignin decomposition reconstructed from 31 fungal genomes.</title>
        <authorList>
            <person name="Floudas D."/>
            <person name="Binder M."/>
            <person name="Riley R."/>
            <person name="Barry K."/>
            <person name="Blanchette R.A."/>
            <person name="Henrissat B."/>
            <person name="Martinez A.T."/>
            <person name="Otillar R."/>
            <person name="Spatafora J.W."/>
            <person name="Yadav J.S."/>
            <person name="Aerts A."/>
            <person name="Benoit I."/>
            <person name="Boyd A."/>
            <person name="Carlson A."/>
            <person name="Copeland A."/>
            <person name="Coutinho P.M."/>
            <person name="de Vries R.P."/>
            <person name="Ferreira P."/>
            <person name="Findley K."/>
            <person name="Foster B."/>
            <person name="Gaskell J."/>
            <person name="Glotzer D."/>
            <person name="Gorecki P."/>
            <person name="Heitman J."/>
            <person name="Hesse C."/>
            <person name="Hori C."/>
            <person name="Igarashi K."/>
            <person name="Jurgens J.A."/>
            <person name="Kallen N."/>
            <person name="Kersten P."/>
            <person name="Kohler A."/>
            <person name="Kuees U."/>
            <person name="Kumar T.K.A."/>
            <person name="Kuo A."/>
            <person name="LaButti K."/>
            <person name="Larrondo L.F."/>
            <person name="Lindquist E."/>
            <person name="Ling A."/>
            <person name="Lombard V."/>
            <person name="Lucas S."/>
            <person name="Lundell T."/>
            <person name="Martin R."/>
            <person name="McLaughlin D.J."/>
            <person name="Morgenstern I."/>
            <person name="Morin E."/>
            <person name="Murat C."/>
            <person name="Nagy L.G."/>
            <person name="Nolan M."/>
            <person name="Ohm R.A."/>
            <person name="Patyshakuliyeva A."/>
            <person name="Rokas A."/>
            <person name="Ruiz-Duenas F.J."/>
            <person name="Sabat G."/>
            <person name="Salamov A."/>
            <person name="Samejima M."/>
            <person name="Schmutz J."/>
            <person name="Slot J.C."/>
            <person name="St John F."/>
            <person name="Stenlid J."/>
            <person name="Sun H."/>
            <person name="Sun S."/>
            <person name="Syed K."/>
            <person name="Tsang A."/>
            <person name="Wiebenga A."/>
            <person name="Young D."/>
            <person name="Pisabarro A."/>
            <person name="Eastwood D.C."/>
            <person name="Martin F."/>
            <person name="Cullen D."/>
            <person name="Grigoriev I.V."/>
            <person name="Hibbett D.S."/>
        </authorList>
    </citation>
    <scope>NUCLEOTIDE SEQUENCE [LARGE SCALE GENOMIC DNA]</scope>
    <source>
        <strain evidence="5 6">MD-104</strain>
    </source>
</reference>
<gene>
    <name evidence="5" type="ORF">WOLCODRAFT_136618</name>
</gene>
<dbReference type="PANTHER" id="PTHR33343:SF1">
    <property type="entry name" value="LARGE RIBOSOMAL SUBUNIT PROTEIN BL35M"/>
    <property type="match status" value="1"/>
</dbReference>
<dbReference type="InterPro" id="IPR001706">
    <property type="entry name" value="Ribosomal_bL35"/>
</dbReference>
<comment type="similarity">
    <text evidence="1 4">Belongs to the bacterial ribosomal protein bL35 family.</text>
</comment>
<dbReference type="PANTHER" id="PTHR33343">
    <property type="entry name" value="54S RIBOSOMAL PROTEIN BL35M"/>
    <property type="match status" value="1"/>
</dbReference>
<protein>
    <recommendedName>
        <fullName evidence="4">50S ribosomal protein L35</fullName>
    </recommendedName>
</protein>
<dbReference type="Proteomes" id="UP000218811">
    <property type="component" value="Unassembled WGS sequence"/>
</dbReference>
<dbReference type="OrthoDB" id="162638at2759"/>
<evidence type="ECO:0000256" key="1">
    <source>
        <dbReference type="ARBA" id="ARBA00006598"/>
    </source>
</evidence>
<dbReference type="OMA" id="NTQKKML"/>
<proteinExistence type="inferred from homology"/>
<name>A0A2H3JCQ7_WOLCO</name>
<sequence>MFSIARIVSTAQLLASPRFFSTTAVAQKYKLKSHHGAKKRFKSIASGAFKRAHAGLVHKNVHKSPARKTRLGQTAYTSGSQTALLKKMLPYGSS</sequence>
<dbReference type="GO" id="GO:0015934">
    <property type="term" value="C:large ribosomal subunit"/>
    <property type="evidence" value="ECO:0007669"/>
    <property type="project" value="TreeGrafter"/>
</dbReference>